<name>A0A5N6JBP3_9EURO</name>
<evidence type="ECO:0000313" key="2">
    <source>
        <dbReference type="Proteomes" id="UP000326289"/>
    </source>
</evidence>
<dbReference type="AlphaFoldDB" id="A0A5N6JBP3"/>
<dbReference type="SUPFAM" id="SSF49785">
    <property type="entry name" value="Galactose-binding domain-like"/>
    <property type="match status" value="1"/>
</dbReference>
<organism evidence="1 2">
    <name type="scientific">Aspergillus minisclerotigenes</name>
    <dbReference type="NCBI Taxonomy" id="656917"/>
    <lineage>
        <taxon>Eukaryota</taxon>
        <taxon>Fungi</taxon>
        <taxon>Dikarya</taxon>
        <taxon>Ascomycota</taxon>
        <taxon>Pezizomycotina</taxon>
        <taxon>Eurotiomycetes</taxon>
        <taxon>Eurotiomycetidae</taxon>
        <taxon>Eurotiales</taxon>
        <taxon>Aspergillaceae</taxon>
        <taxon>Aspergillus</taxon>
        <taxon>Aspergillus subgen. Circumdati</taxon>
    </lineage>
</organism>
<reference evidence="1 2" key="1">
    <citation type="submission" date="2019-04" db="EMBL/GenBank/DDBJ databases">
        <title>Fungal friends and foes A comparative genomics study of 23 Aspergillus species from section Flavi.</title>
        <authorList>
            <consortium name="DOE Joint Genome Institute"/>
            <person name="Kjaerbolling I."/>
            <person name="Vesth T.C."/>
            <person name="Frisvad J.C."/>
            <person name="Nybo J.L."/>
            <person name="Theobald S."/>
            <person name="Kildgaard S."/>
            <person name="Petersen T.I."/>
            <person name="Kuo A."/>
            <person name="Sato A."/>
            <person name="Lyhne E.K."/>
            <person name="Kogle M.E."/>
            <person name="Wiebenga A."/>
            <person name="Kun R.S."/>
            <person name="Lubbers R.J."/>
            <person name="Makela M.R."/>
            <person name="Barry K."/>
            <person name="Chovatia M."/>
            <person name="Clum A."/>
            <person name="Daum C."/>
            <person name="Haridas S."/>
            <person name="He G."/>
            <person name="LaButti K."/>
            <person name="Lipzen A."/>
            <person name="Mondo S."/>
            <person name="Pangilinan J."/>
            <person name="Riley R."/>
            <person name="Salamov A."/>
            <person name="Simmons B.A."/>
            <person name="Magnuson J.K."/>
            <person name="Henrissat B."/>
            <person name="Mortensen U.H."/>
            <person name="Larsen T.O."/>
            <person name="De vries R.P."/>
            <person name="Grigoriev I.V."/>
            <person name="Machida M."/>
            <person name="Baker S.E."/>
            <person name="Andersen M.R."/>
        </authorList>
    </citation>
    <scope>NUCLEOTIDE SEQUENCE [LARGE SCALE GENOMIC DNA]</scope>
    <source>
        <strain evidence="1 2">CBS 117635</strain>
    </source>
</reference>
<protein>
    <submittedName>
        <fullName evidence="1">Uncharacterized protein</fullName>
    </submittedName>
</protein>
<dbReference type="Proteomes" id="UP000326289">
    <property type="component" value="Unassembled WGS sequence"/>
</dbReference>
<sequence>MNHTSFGAPTLLGNYVDSGKVWAKAAASDSATSVKLSSGKIVTLDQQGRSQFSPGNWSVVLEQWLPPDNLYNVETVANKKNVSFSFFWPKEETGATGGYLVIPPVSHGIQISINGNEIPAIDITNPTTDVSTYLVQGDNTVVITVSSTLHNCPMPIWDQLLTGGVAPSLNYSALENMGSQRQEYGILGEVRVVPYQLMRII</sequence>
<dbReference type="EMBL" id="ML732783">
    <property type="protein sequence ID" value="KAB8275193.1"/>
    <property type="molecule type" value="Genomic_DNA"/>
</dbReference>
<evidence type="ECO:0000313" key="1">
    <source>
        <dbReference type="EMBL" id="KAB8275193.1"/>
    </source>
</evidence>
<dbReference type="InterPro" id="IPR008979">
    <property type="entry name" value="Galactose-bd-like_sf"/>
</dbReference>
<gene>
    <name evidence="1" type="ORF">BDV30DRAFT_236897</name>
</gene>
<keyword evidence="2" id="KW-1185">Reference proteome</keyword>
<accession>A0A5N6JBP3</accession>
<proteinExistence type="predicted"/>